<sequence length="58" mass="6576">MQVAELFADKVKPPEVARHLRVSRESAYQWHQMWCQGGDRALVSRGPSRAVADCRHAS</sequence>
<keyword evidence="2" id="KW-1185">Reference proteome</keyword>
<dbReference type="AlphaFoldDB" id="A0A7W7LD65"/>
<proteinExistence type="predicted"/>
<dbReference type="InterPro" id="IPR009057">
    <property type="entry name" value="Homeodomain-like_sf"/>
</dbReference>
<organism evidence="1 2">
    <name type="scientific">Streptomyces netropsis</name>
    <name type="common">Streptoverticillium netropsis</name>
    <dbReference type="NCBI Taxonomy" id="55404"/>
    <lineage>
        <taxon>Bacteria</taxon>
        <taxon>Bacillati</taxon>
        <taxon>Actinomycetota</taxon>
        <taxon>Actinomycetes</taxon>
        <taxon>Kitasatosporales</taxon>
        <taxon>Streptomycetaceae</taxon>
        <taxon>Streptomyces</taxon>
    </lineage>
</organism>
<reference evidence="1 2" key="1">
    <citation type="submission" date="2020-08" db="EMBL/GenBank/DDBJ databases">
        <title>Genomic Encyclopedia of Type Strains, Phase III (KMG-III): the genomes of soil and plant-associated and newly described type strains.</title>
        <authorList>
            <person name="Whitman W."/>
        </authorList>
    </citation>
    <scope>NUCLEOTIDE SEQUENCE [LARGE SCALE GENOMIC DNA]</scope>
    <source>
        <strain evidence="1 2">CECT 3265</strain>
    </source>
</reference>
<evidence type="ECO:0000313" key="2">
    <source>
        <dbReference type="Proteomes" id="UP000556436"/>
    </source>
</evidence>
<dbReference type="SUPFAM" id="SSF46689">
    <property type="entry name" value="Homeodomain-like"/>
    <property type="match status" value="1"/>
</dbReference>
<name>A0A7W7LD65_STRNE</name>
<protein>
    <submittedName>
        <fullName evidence="1">Transposase</fullName>
    </submittedName>
</protein>
<accession>A0A7W7LD65</accession>
<dbReference type="Pfam" id="PF13384">
    <property type="entry name" value="HTH_23"/>
    <property type="match status" value="1"/>
</dbReference>
<dbReference type="EMBL" id="JACHJG010000006">
    <property type="protein sequence ID" value="MBB4887461.1"/>
    <property type="molecule type" value="Genomic_DNA"/>
</dbReference>
<evidence type="ECO:0000313" key="1">
    <source>
        <dbReference type="EMBL" id="MBB4887461.1"/>
    </source>
</evidence>
<gene>
    <name evidence="1" type="ORF">FHS38_003515</name>
</gene>
<comment type="caution">
    <text evidence="1">The sequence shown here is derived from an EMBL/GenBank/DDBJ whole genome shotgun (WGS) entry which is preliminary data.</text>
</comment>
<dbReference type="Proteomes" id="UP000556436">
    <property type="component" value="Unassembled WGS sequence"/>
</dbReference>